<keyword evidence="2" id="KW-0808">Transferase</keyword>
<dbReference type="Proteomes" id="UP001451303">
    <property type="component" value="Unassembled WGS sequence"/>
</dbReference>
<evidence type="ECO:0000256" key="3">
    <source>
        <dbReference type="ARBA" id="ARBA00030602"/>
    </source>
</evidence>
<reference evidence="5 6" key="1">
    <citation type="submission" date="2023-09" db="EMBL/GenBank/DDBJ databases">
        <title>Multi-omics analysis of a traditional fermented food reveals byproduct-associated fungal strains for waste-to-food upcycling.</title>
        <authorList>
            <consortium name="Lawrence Berkeley National Laboratory"/>
            <person name="Rekdal V.M."/>
            <person name="Villalobos-Escobedo J.M."/>
            <person name="Rodriguez-Valeron N."/>
            <person name="Garcia M.O."/>
            <person name="Vasquez D.P."/>
            <person name="Damayanti I."/>
            <person name="Sorensen P.M."/>
            <person name="Baidoo E.E."/>
            <person name="De Carvalho A.C."/>
            <person name="Riley R."/>
            <person name="Lipzen A."/>
            <person name="He G."/>
            <person name="Yan M."/>
            <person name="Haridas S."/>
            <person name="Daum C."/>
            <person name="Yoshinaga Y."/>
            <person name="Ng V."/>
            <person name="Grigoriev I.V."/>
            <person name="Munk R."/>
            <person name="Nuraida L."/>
            <person name="Wijaya C.H."/>
            <person name="Morales P.-C."/>
            <person name="Keasling J.D."/>
        </authorList>
    </citation>
    <scope>NUCLEOTIDE SEQUENCE [LARGE SCALE GENOMIC DNA]</scope>
    <source>
        <strain evidence="5 6">FGSC 2613</strain>
    </source>
</reference>
<dbReference type="PANTHER" id="PTHR31544">
    <property type="entry name" value="AIG2-LIKE PROTEIN D"/>
    <property type="match status" value="1"/>
</dbReference>
<dbReference type="CDD" id="cd06661">
    <property type="entry name" value="GGCT_like"/>
    <property type="match status" value="1"/>
</dbReference>
<gene>
    <name evidence="5" type="ORF">QR685DRAFT_75609</name>
</gene>
<keyword evidence="6" id="KW-1185">Reference proteome</keyword>
<comment type="caution">
    <text evidence="5">The sequence shown here is derived from an EMBL/GenBank/DDBJ whole genome shotgun (WGS) entry which is preliminary data.</text>
</comment>
<proteinExistence type="inferred from homology"/>
<dbReference type="EMBL" id="JAVLET010000010">
    <property type="protein sequence ID" value="KAL0467105.1"/>
    <property type="molecule type" value="Genomic_DNA"/>
</dbReference>
<evidence type="ECO:0000256" key="2">
    <source>
        <dbReference type="ARBA" id="ARBA00022679"/>
    </source>
</evidence>
<dbReference type="Gene3D" id="3.10.490.10">
    <property type="entry name" value="Gamma-glutamyl cyclotransferase-like"/>
    <property type="match status" value="1"/>
</dbReference>
<evidence type="ECO:0000256" key="1">
    <source>
        <dbReference type="ARBA" id="ARBA00008861"/>
    </source>
</evidence>
<feature type="domain" description="Gamma-glutamylcyclotransferase AIG2-like" evidence="4">
    <location>
        <begin position="21"/>
        <end position="151"/>
    </location>
</feature>
<evidence type="ECO:0000259" key="4">
    <source>
        <dbReference type="Pfam" id="PF06094"/>
    </source>
</evidence>
<dbReference type="Pfam" id="PF06094">
    <property type="entry name" value="GGACT"/>
    <property type="match status" value="1"/>
</dbReference>
<dbReference type="InterPro" id="IPR036568">
    <property type="entry name" value="GGCT-like_sf"/>
</dbReference>
<name>A0ABR3D343_NEUIN</name>
<protein>
    <recommendedName>
        <fullName evidence="3">Putative gamma-glutamylcyclotransferase</fullName>
    </recommendedName>
</protein>
<evidence type="ECO:0000313" key="6">
    <source>
        <dbReference type="Proteomes" id="UP001451303"/>
    </source>
</evidence>
<evidence type="ECO:0000313" key="5">
    <source>
        <dbReference type="EMBL" id="KAL0467105.1"/>
    </source>
</evidence>
<organism evidence="5 6">
    <name type="scientific">Neurospora intermedia</name>
    <dbReference type="NCBI Taxonomy" id="5142"/>
    <lineage>
        <taxon>Eukaryota</taxon>
        <taxon>Fungi</taxon>
        <taxon>Dikarya</taxon>
        <taxon>Ascomycota</taxon>
        <taxon>Pezizomycotina</taxon>
        <taxon>Sordariomycetes</taxon>
        <taxon>Sordariomycetidae</taxon>
        <taxon>Sordariales</taxon>
        <taxon>Sordariaceae</taxon>
        <taxon>Neurospora</taxon>
    </lineage>
</organism>
<dbReference type="InterPro" id="IPR009288">
    <property type="entry name" value="AIG2-like_dom"/>
</dbReference>
<sequence>MTNSVSDVVSAQSDDPVQSAFFYGTLMVPEVFYTVCYNSKTVPDVIARQHKFSPAILHGYSRRRVKSADYPGITEDAGHSVFGVLAEGLTKANLDKLDYFEGAEYERRIVRVKVLEKVGEVTEEGNVEGEEKEAQVYVFLQTQRLEQKEWDLEEFKREKLKLWTRGDYIFADCDPNEPATVAAAV</sequence>
<dbReference type="InterPro" id="IPR045038">
    <property type="entry name" value="AIG2-like"/>
</dbReference>
<dbReference type="PANTHER" id="PTHR31544:SF2">
    <property type="entry name" value="AIG2-LIKE PROTEIN D"/>
    <property type="match status" value="1"/>
</dbReference>
<accession>A0ABR3D343</accession>
<dbReference type="SUPFAM" id="SSF110857">
    <property type="entry name" value="Gamma-glutamyl cyclotransferase-like"/>
    <property type="match status" value="1"/>
</dbReference>
<comment type="similarity">
    <text evidence="1">Belongs to the gamma-glutamylcyclotransferase family.</text>
</comment>
<dbReference type="InterPro" id="IPR013024">
    <property type="entry name" value="GGCT-like"/>
</dbReference>